<dbReference type="InterPro" id="IPR029069">
    <property type="entry name" value="HotDog_dom_sf"/>
</dbReference>
<feature type="domain" description="Thioesterase" evidence="1">
    <location>
        <begin position="55"/>
        <end position="129"/>
    </location>
</feature>
<dbReference type="Pfam" id="PF03061">
    <property type="entry name" value="4HBT"/>
    <property type="match status" value="1"/>
</dbReference>
<dbReference type="Proteomes" id="UP000298050">
    <property type="component" value="Unassembled WGS sequence"/>
</dbReference>
<dbReference type="SUPFAM" id="SSF54637">
    <property type="entry name" value="Thioesterase/thiol ester dehydrase-isomerase"/>
    <property type="match status" value="1"/>
</dbReference>
<dbReference type="RefSeq" id="WP_135446299.1">
    <property type="nucleotide sequence ID" value="NZ_SRLE01000014.1"/>
</dbReference>
<comment type="caution">
    <text evidence="2">The sequence shown here is derived from an EMBL/GenBank/DDBJ whole genome shotgun (WGS) entry which is preliminary data.</text>
</comment>
<dbReference type="OrthoDB" id="7061558at2"/>
<gene>
    <name evidence="2" type="ORF">E4634_19245</name>
</gene>
<dbReference type="EMBL" id="SRLE01000014">
    <property type="protein sequence ID" value="TGD71407.1"/>
    <property type="molecule type" value="Genomic_DNA"/>
</dbReference>
<evidence type="ECO:0000259" key="1">
    <source>
        <dbReference type="Pfam" id="PF03061"/>
    </source>
</evidence>
<reference evidence="2 3" key="1">
    <citation type="submission" date="2019-04" db="EMBL/GenBank/DDBJ databases">
        <title>Taxonomy of novel Haliea sp. from mangrove soil of West Coast of India.</title>
        <authorList>
            <person name="Verma A."/>
            <person name="Kumar P."/>
            <person name="Krishnamurthi S."/>
        </authorList>
    </citation>
    <scope>NUCLEOTIDE SEQUENCE [LARGE SCALE GENOMIC DNA]</scope>
    <source>
        <strain evidence="2 3">SAOS-164</strain>
    </source>
</reference>
<dbReference type="CDD" id="cd03443">
    <property type="entry name" value="PaaI_thioesterase"/>
    <property type="match status" value="1"/>
</dbReference>
<name>A0A4Z0LW56_9GAMM</name>
<dbReference type="InterPro" id="IPR006683">
    <property type="entry name" value="Thioestr_dom"/>
</dbReference>
<keyword evidence="3" id="KW-1185">Reference proteome</keyword>
<protein>
    <submittedName>
        <fullName evidence="2">PaaI family thioesterase</fullName>
    </submittedName>
</protein>
<accession>A0A4Z0LW56</accession>
<organism evidence="2 3">
    <name type="scientific">Mangrovimicrobium sediminis</name>
    <dbReference type="NCBI Taxonomy" id="2562682"/>
    <lineage>
        <taxon>Bacteria</taxon>
        <taxon>Pseudomonadati</taxon>
        <taxon>Pseudomonadota</taxon>
        <taxon>Gammaproteobacteria</taxon>
        <taxon>Cellvibrionales</taxon>
        <taxon>Halieaceae</taxon>
        <taxon>Mangrovimicrobium</taxon>
    </lineage>
</organism>
<sequence length="162" mass="17229">MTAQDQDREQVPTDFEPMPGGLGFIDGLAPLYRRLADGIVGFGLLVEAQHCNSLGICHGGVIMTLADIAAASGATLRAGRRTGAPTVNLSVDFIGAGKLGQWLHTEIEGVSTKRHFGFAHGRVCHGERVVARFNGTFYFAEHTGVGPRGDAVPGMWRGLNLD</sequence>
<evidence type="ECO:0000313" key="2">
    <source>
        <dbReference type="EMBL" id="TGD71407.1"/>
    </source>
</evidence>
<dbReference type="AlphaFoldDB" id="A0A4Z0LW56"/>
<evidence type="ECO:0000313" key="3">
    <source>
        <dbReference type="Proteomes" id="UP000298050"/>
    </source>
</evidence>
<dbReference type="GO" id="GO:0016790">
    <property type="term" value="F:thiolester hydrolase activity"/>
    <property type="evidence" value="ECO:0007669"/>
    <property type="project" value="UniProtKB-ARBA"/>
</dbReference>
<dbReference type="Gene3D" id="3.10.129.10">
    <property type="entry name" value="Hotdog Thioesterase"/>
    <property type="match status" value="1"/>
</dbReference>
<proteinExistence type="predicted"/>